<evidence type="ECO:0000259" key="10">
    <source>
        <dbReference type="SMART" id="SM00062"/>
    </source>
</evidence>
<keyword evidence="7" id="KW-0732">Signal</keyword>
<dbReference type="InterPro" id="IPR010067">
    <property type="entry name" value="ABC_SsuA_sub-bd"/>
</dbReference>
<evidence type="ECO:0000256" key="4">
    <source>
        <dbReference type="ARBA" id="ARBA00022448"/>
    </source>
</evidence>
<dbReference type="AlphaFoldDB" id="A0A645AMD1"/>
<feature type="domain" description="Solute-binding protein family 3/N-terminal" evidence="10">
    <location>
        <begin position="51"/>
        <end position="298"/>
    </location>
</feature>
<accession>A0A645AMD1</accession>
<dbReference type="InterPro" id="IPR001638">
    <property type="entry name" value="Solute-binding_3/MltF_N"/>
</dbReference>
<keyword evidence="4" id="KW-0813">Transport</keyword>
<dbReference type="Pfam" id="PF13379">
    <property type="entry name" value="NMT1_2"/>
    <property type="match status" value="1"/>
</dbReference>
<dbReference type="EMBL" id="VSSQ01013661">
    <property type="protein sequence ID" value="MPM51983.1"/>
    <property type="molecule type" value="Genomic_DNA"/>
</dbReference>
<dbReference type="GO" id="GO:0042597">
    <property type="term" value="C:periplasmic space"/>
    <property type="evidence" value="ECO:0007669"/>
    <property type="project" value="UniProtKB-SubCell"/>
</dbReference>
<evidence type="ECO:0000256" key="3">
    <source>
        <dbReference type="ARBA" id="ARBA00010742"/>
    </source>
</evidence>
<evidence type="ECO:0000256" key="9">
    <source>
        <dbReference type="SAM" id="Phobius"/>
    </source>
</evidence>
<evidence type="ECO:0000256" key="5">
    <source>
        <dbReference type="ARBA" id="ARBA00022475"/>
    </source>
</evidence>
<keyword evidence="9" id="KW-1133">Transmembrane helix</keyword>
<dbReference type="Gene3D" id="3.40.190.10">
    <property type="entry name" value="Periplasmic binding protein-like II"/>
    <property type="match status" value="2"/>
</dbReference>
<dbReference type="PANTHER" id="PTHR30024:SF47">
    <property type="entry name" value="TAURINE-BINDING PERIPLASMIC PROTEIN"/>
    <property type="match status" value="1"/>
</dbReference>
<dbReference type="GO" id="GO:0016020">
    <property type="term" value="C:membrane"/>
    <property type="evidence" value="ECO:0007669"/>
    <property type="project" value="InterPro"/>
</dbReference>
<evidence type="ECO:0000256" key="8">
    <source>
        <dbReference type="ARBA" id="ARBA00023136"/>
    </source>
</evidence>
<keyword evidence="5" id="KW-1003">Cell membrane</keyword>
<comment type="caution">
    <text evidence="11">The sequence shown here is derived from an EMBL/GenBank/DDBJ whole genome shotgun (WGS) entry which is preliminary data.</text>
</comment>
<gene>
    <name evidence="11" type="ORF">SDC9_98736</name>
</gene>
<dbReference type="SUPFAM" id="SSF53850">
    <property type="entry name" value="Periplasmic binding protein-like II"/>
    <property type="match status" value="1"/>
</dbReference>
<evidence type="ECO:0000256" key="1">
    <source>
        <dbReference type="ARBA" id="ARBA00004308"/>
    </source>
</evidence>
<protein>
    <recommendedName>
        <fullName evidence="10">Solute-binding protein family 3/N-terminal domain-containing protein</fullName>
    </recommendedName>
</protein>
<reference evidence="11" key="1">
    <citation type="submission" date="2019-08" db="EMBL/GenBank/DDBJ databases">
        <authorList>
            <person name="Kucharzyk K."/>
            <person name="Murdoch R.W."/>
            <person name="Higgins S."/>
            <person name="Loffler F."/>
        </authorList>
    </citation>
    <scope>NUCLEOTIDE SEQUENCE</scope>
</reference>
<name>A0A645AMD1_9ZZZZ</name>
<evidence type="ECO:0000256" key="6">
    <source>
        <dbReference type="ARBA" id="ARBA00022519"/>
    </source>
</evidence>
<dbReference type="CDD" id="cd13553">
    <property type="entry name" value="PBP2_NrtA_CpmA_like"/>
    <property type="match status" value="1"/>
</dbReference>
<proteinExistence type="inferred from homology"/>
<evidence type="ECO:0000256" key="2">
    <source>
        <dbReference type="ARBA" id="ARBA00004418"/>
    </source>
</evidence>
<dbReference type="InterPro" id="IPR044527">
    <property type="entry name" value="NrtA/CpmA_ABC-bd_dom"/>
</dbReference>
<dbReference type="SMART" id="SM00062">
    <property type="entry name" value="PBPb"/>
    <property type="match status" value="1"/>
</dbReference>
<feature type="transmembrane region" description="Helical" evidence="9">
    <location>
        <begin position="22"/>
        <end position="43"/>
    </location>
</feature>
<dbReference type="NCBIfam" id="TIGR01728">
    <property type="entry name" value="SsuA_fam"/>
    <property type="match status" value="1"/>
</dbReference>
<comment type="subcellular location">
    <subcellularLocation>
        <location evidence="1">Endomembrane system</location>
    </subcellularLocation>
    <subcellularLocation>
        <location evidence="2">Periplasm</location>
    </subcellularLocation>
</comment>
<organism evidence="11">
    <name type="scientific">bioreactor metagenome</name>
    <dbReference type="NCBI Taxonomy" id="1076179"/>
    <lineage>
        <taxon>unclassified sequences</taxon>
        <taxon>metagenomes</taxon>
        <taxon>ecological metagenomes</taxon>
    </lineage>
</organism>
<dbReference type="PANTHER" id="PTHR30024">
    <property type="entry name" value="ALIPHATIC SULFONATES-BINDING PROTEIN-RELATED"/>
    <property type="match status" value="1"/>
</dbReference>
<keyword evidence="9" id="KW-0812">Transmembrane</keyword>
<keyword evidence="6" id="KW-0997">Cell inner membrane</keyword>
<sequence length="342" mass="36957">MGAYELGLSDSFGGVYMIARQWTYMMMYGIFTILLLAFLSGCSPKLEQQPKLRLGFFPNVTHAPALVGIDQGYFQSELGQVKLETRIFSAGPELMEAMAAGEIDVAYIGPGPALTGFARGVPIQIISGANNAGAVLVAAPKSGISSPKDLAGKKVAIPQYGNTQDISLRHLLLDNGLKDKAKGGSVEIFQAAPADVLTLFAQNQIDAALVPEPWGAILEQKAGAKMVLDWNHIWKDGSYPTTVVIAKKDYAEKNPSAINAFLAAHRKAVEFINGHPAERGKSVNNQLKIILNKEIPAELLEIAFRRTQATLTIDRQVLQEYADLSAEAGYLKGSVNITQMIR</sequence>
<comment type="similarity">
    <text evidence="3">Belongs to the bacterial solute-binding protein SsuA/TauA family.</text>
</comment>
<evidence type="ECO:0000313" key="11">
    <source>
        <dbReference type="EMBL" id="MPM51983.1"/>
    </source>
</evidence>
<evidence type="ECO:0000256" key="7">
    <source>
        <dbReference type="ARBA" id="ARBA00022729"/>
    </source>
</evidence>
<dbReference type="GO" id="GO:0042626">
    <property type="term" value="F:ATPase-coupled transmembrane transporter activity"/>
    <property type="evidence" value="ECO:0007669"/>
    <property type="project" value="InterPro"/>
</dbReference>
<keyword evidence="8 9" id="KW-0472">Membrane</keyword>
<dbReference type="GO" id="GO:0012505">
    <property type="term" value="C:endomembrane system"/>
    <property type="evidence" value="ECO:0007669"/>
    <property type="project" value="UniProtKB-SubCell"/>
</dbReference>